<feature type="transmembrane region" description="Helical" evidence="1">
    <location>
        <begin position="21"/>
        <end position="41"/>
    </location>
</feature>
<dbReference type="RefSeq" id="WP_057659359.1">
    <property type="nucleotide sequence ID" value="NZ_LDJL01000011.1"/>
</dbReference>
<dbReference type="Proteomes" id="UP000052052">
    <property type="component" value="Unassembled WGS sequence"/>
</dbReference>
<evidence type="ECO:0000256" key="1">
    <source>
        <dbReference type="SAM" id="Phobius"/>
    </source>
</evidence>
<keyword evidence="1" id="KW-0812">Transmembrane</keyword>
<name>A0A0R0CIU5_9GAMM</name>
<dbReference type="InterPro" id="IPR045584">
    <property type="entry name" value="Pilin-like"/>
</dbReference>
<keyword evidence="3" id="KW-1185">Reference proteome</keyword>
<dbReference type="PATRIC" id="fig|344882.3.peg.817"/>
<dbReference type="Gene3D" id="3.30.700.10">
    <property type="entry name" value="Glycoprotein, Type 4 Pilin"/>
    <property type="match status" value="1"/>
</dbReference>
<dbReference type="SUPFAM" id="SSF54523">
    <property type="entry name" value="Pili subunits"/>
    <property type="match status" value="1"/>
</dbReference>
<proteinExistence type="predicted"/>
<keyword evidence="1" id="KW-1133">Transmembrane helix</keyword>
<dbReference type="STRING" id="344882.ABB29_12225"/>
<keyword evidence="1" id="KW-0472">Membrane</keyword>
<evidence type="ECO:0000313" key="2">
    <source>
        <dbReference type="EMBL" id="KRG69158.1"/>
    </source>
</evidence>
<dbReference type="AlphaFoldDB" id="A0A0R0CIU5"/>
<organism evidence="2 3">
    <name type="scientific">Pseudoxanthomonas dokdonensis</name>
    <dbReference type="NCBI Taxonomy" id="344882"/>
    <lineage>
        <taxon>Bacteria</taxon>
        <taxon>Pseudomonadati</taxon>
        <taxon>Pseudomonadota</taxon>
        <taxon>Gammaproteobacteria</taxon>
        <taxon>Lysobacterales</taxon>
        <taxon>Lysobacteraceae</taxon>
        <taxon>Pseudoxanthomonas</taxon>
    </lineage>
</organism>
<accession>A0A0R0CIU5</accession>
<protein>
    <recommendedName>
        <fullName evidence="4">Type IV pilus modification protein PilV</fullName>
    </recommendedName>
</protein>
<evidence type="ECO:0008006" key="4">
    <source>
        <dbReference type="Google" id="ProtNLM"/>
    </source>
</evidence>
<reference evidence="2 3" key="1">
    <citation type="submission" date="2015-05" db="EMBL/GenBank/DDBJ databases">
        <title>Genome sequencing and analysis of members of genus Stenotrophomonas.</title>
        <authorList>
            <person name="Patil P.P."/>
            <person name="Midha S."/>
            <person name="Patil P.B."/>
        </authorList>
    </citation>
    <scope>NUCLEOTIDE SEQUENCE [LARGE SCALE GENOMIC DNA]</scope>
    <source>
        <strain evidence="2 3">DSM 21858</strain>
    </source>
</reference>
<evidence type="ECO:0000313" key="3">
    <source>
        <dbReference type="Proteomes" id="UP000052052"/>
    </source>
</evidence>
<dbReference type="EMBL" id="LDJL01000011">
    <property type="protein sequence ID" value="KRG69158.1"/>
    <property type="molecule type" value="Genomic_DNA"/>
</dbReference>
<dbReference type="InterPro" id="IPR013362">
    <property type="entry name" value="Pilus_4_PilV"/>
</dbReference>
<sequence length="159" mass="16793">MQAHKLNRSCHAPRAQRGASLLEVMIAVLIMGIGLLGIAAMQTTALRNNQSSMERSQAVIQAYSILEAMRANREEAVNGGYDMALTCAPPAGASLVNKDQQRWISDMQDNLTLGAGACGAISCPANSACTITVQWDDSRATGLEGQGINTESISVTTLI</sequence>
<comment type="caution">
    <text evidence="2">The sequence shown here is derived from an EMBL/GenBank/DDBJ whole genome shotgun (WGS) entry which is preliminary data.</text>
</comment>
<dbReference type="OrthoDB" id="5298127at2"/>
<gene>
    <name evidence="2" type="ORF">ABB29_12225</name>
</gene>
<dbReference type="Pfam" id="PF07963">
    <property type="entry name" value="N_methyl"/>
    <property type="match status" value="1"/>
</dbReference>
<dbReference type="NCBIfam" id="TIGR02532">
    <property type="entry name" value="IV_pilin_GFxxxE"/>
    <property type="match status" value="1"/>
</dbReference>
<dbReference type="InterPro" id="IPR012902">
    <property type="entry name" value="N_methyl_site"/>
</dbReference>
<dbReference type="NCBIfam" id="TIGR02523">
    <property type="entry name" value="type_IV_pilV"/>
    <property type="match status" value="1"/>
</dbReference>